<keyword evidence="1" id="KW-0802">TPR repeat</keyword>
<dbReference type="RefSeq" id="WP_286337948.1">
    <property type="nucleotide sequence ID" value="NZ_AP027370.1"/>
</dbReference>
<name>A0ABM8FKD5_9BACT</name>
<reference evidence="3 4" key="1">
    <citation type="submission" date="2023-03" db="EMBL/GenBank/DDBJ databases">
        <title>Description of Hydrogenimonas sp. ISO32.</title>
        <authorList>
            <person name="Mino S."/>
            <person name="Fukazawa S."/>
            <person name="Sawabe T."/>
        </authorList>
    </citation>
    <scope>NUCLEOTIDE SEQUENCE [LARGE SCALE GENOMIC DNA]</scope>
    <source>
        <strain evidence="3 4">ISO32</strain>
    </source>
</reference>
<dbReference type="EMBL" id="AP027370">
    <property type="protein sequence ID" value="BDY12771.1"/>
    <property type="molecule type" value="Genomic_DNA"/>
</dbReference>
<dbReference type="InterPro" id="IPR007730">
    <property type="entry name" value="SPOR-like_dom"/>
</dbReference>
<keyword evidence="4" id="KW-1185">Reference proteome</keyword>
<accession>A0ABM8FKD5</accession>
<sequence>MGKYIALLSVFFLLLQAEEHTISLSKTQKFYTIQLFSVKKESKAEELVRKLPEPFVEDTRIIKLGGYYVGEYGRAATPKSFEKILSMIRKNYFHDAFVKSKPMRKMKESEAVPVEEKRPGDGKVPFSLDRGKKMVLAAEADRAFEEGDIPQAVRIYELLVNGAEPENRRALSNLLYLYGLQGNWVSARELMKKRHGLDALVYAYALGAMHGFRRNEIEHITPFARLDRSGRLMLLLGAFYEREGEMQKAFRWYSAGYAANPGDPYVAYAYARILDMQNRKKEAAKIYARIVQMPFAQKDLQAYALRRLQQIGE</sequence>
<dbReference type="Gene3D" id="1.25.40.10">
    <property type="entry name" value="Tetratricopeptide repeat domain"/>
    <property type="match status" value="1"/>
</dbReference>
<evidence type="ECO:0000259" key="2">
    <source>
        <dbReference type="PROSITE" id="PS51724"/>
    </source>
</evidence>
<dbReference type="PROSITE" id="PS51724">
    <property type="entry name" value="SPOR"/>
    <property type="match status" value="1"/>
</dbReference>
<dbReference type="InterPro" id="IPR011990">
    <property type="entry name" value="TPR-like_helical_dom_sf"/>
</dbReference>
<proteinExistence type="predicted"/>
<dbReference type="InterPro" id="IPR019734">
    <property type="entry name" value="TPR_rpt"/>
</dbReference>
<dbReference type="Proteomes" id="UP001321445">
    <property type="component" value="Chromosome"/>
</dbReference>
<dbReference type="SUPFAM" id="SSF48452">
    <property type="entry name" value="TPR-like"/>
    <property type="match status" value="1"/>
</dbReference>
<gene>
    <name evidence="3" type="ORF">HCR_10830</name>
</gene>
<evidence type="ECO:0000313" key="3">
    <source>
        <dbReference type="EMBL" id="BDY12771.1"/>
    </source>
</evidence>
<evidence type="ECO:0000313" key="4">
    <source>
        <dbReference type="Proteomes" id="UP001321445"/>
    </source>
</evidence>
<protein>
    <recommendedName>
        <fullName evidence="2">SPOR domain-containing protein</fullName>
    </recommendedName>
</protein>
<feature type="domain" description="SPOR" evidence="2">
    <location>
        <begin position="25"/>
        <end position="101"/>
    </location>
</feature>
<dbReference type="PROSITE" id="PS50005">
    <property type="entry name" value="TPR"/>
    <property type="match status" value="1"/>
</dbReference>
<organism evidence="3 4">
    <name type="scientific">Hydrogenimonas cancrithermarum</name>
    <dbReference type="NCBI Taxonomy" id="2993563"/>
    <lineage>
        <taxon>Bacteria</taxon>
        <taxon>Pseudomonadati</taxon>
        <taxon>Campylobacterota</taxon>
        <taxon>Epsilonproteobacteria</taxon>
        <taxon>Campylobacterales</taxon>
        <taxon>Hydrogenimonadaceae</taxon>
        <taxon>Hydrogenimonas</taxon>
    </lineage>
</organism>
<evidence type="ECO:0000256" key="1">
    <source>
        <dbReference type="PROSITE-ProRule" id="PRU00339"/>
    </source>
</evidence>
<feature type="repeat" description="TPR" evidence="1">
    <location>
        <begin position="230"/>
        <end position="263"/>
    </location>
</feature>